<gene>
    <name evidence="5" type="ORF">HHT355_0599</name>
</gene>
<dbReference type="Gene3D" id="1.10.10.1320">
    <property type="entry name" value="Anti-sigma factor, zinc-finger domain"/>
    <property type="match status" value="1"/>
</dbReference>
<accession>A0A0H5SU08</accession>
<protein>
    <recommendedName>
        <fullName evidence="2">Anti-sigma-W factor RsiW</fullName>
    </recommendedName>
</protein>
<proteinExistence type="inferred from homology"/>
<keyword evidence="3" id="KW-0472">Membrane</keyword>
<evidence type="ECO:0000256" key="2">
    <source>
        <dbReference type="ARBA" id="ARBA00024438"/>
    </source>
</evidence>
<dbReference type="EMBL" id="CVTD020000008">
    <property type="protein sequence ID" value="CRZ33803.1"/>
    <property type="molecule type" value="Genomic_DNA"/>
</dbReference>
<sequence>MTCMEAQSLITGFINDELEIEELEEFIKHIESCSECREELEVYYALLTAMKQLDEDKNLSQDYSKELKEKIVQTQEKIIHLKYNYYRKKGVLVTIIIIMAVLFSIRYYFYTQEPENPVVESKFRLRYSFMEKRFDEYKTELDRYLEEHKEEGTTLPIE</sequence>
<keyword evidence="3" id="KW-0812">Transmembrane</keyword>
<feature type="transmembrane region" description="Helical" evidence="3">
    <location>
        <begin position="90"/>
        <end position="109"/>
    </location>
</feature>
<feature type="domain" description="Putative zinc-finger" evidence="4">
    <location>
        <begin position="3"/>
        <end position="37"/>
    </location>
</feature>
<name>A0A0H5SU08_HERHM</name>
<evidence type="ECO:0000259" key="4">
    <source>
        <dbReference type="Pfam" id="PF13490"/>
    </source>
</evidence>
<keyword evidence="3" id="KW-1133">Transmembrane helix</keyword>
<reference evidence="5 6" key="1">
    <citation type="submission" date="2015-06" db="EMBL/GenBank/DDBJ databases">
        <authorList>
            <person name="Wibberg Daniel"/>
        </authorList>
    </citation>
    <scope>NUCLEOTIDE SEQUENCE [LARGE SCALE GENOMIC DNA]</scope>
    <source>
        <strain evidence="5 6">T3/55T</strain>
    </source>
</reference>
<dbReference type="InterPro" id="IPR041916">
    <property type="entry name" value="Anti_sigma_zinc_sf"/>
</dbReference>
<dbReference type="OrthoDB" id="9808253at2"/>
<dbReference type="RefSeq" id="WP_103201957.1">
    <property type="nucleotide sequence ID" value="NZ_CVTD020000008.1"/>
</dbReference>
<dbReference type="InterPro" id="IPR027383">
    <property type="entry name" value="Znf_put"/>
</dbReference>
<evidence type="ECO:0000313" key="6">
    <source>
        <dbReference type="Proteomes" id="UP000236497"/>
    </source>
</evidence>
<comment type="similarity">
    <text evidence="1">Belongs to the zinc-associated anti-sigma factor (ZAS) superfamily. Anti-sigma-W factor family.</text>
</comment>
<dbReference type="Pfam" id="PF13490">
    <property type="entry name" value="zf-HC2"/>
    <property type="match status" value="1"/>
</dbReference>
<keyword evidence="6" id="KW-1185">Reference proteome</keyword>
<evidence type="ECO:0000256" key="3">
    <source>
        <dbReference type="SAM" id="Phobius"/>
    </source>
</evidence>
<organism evidence="5 6">
    <name type="scientific">Herbinix hemicellulosilytica</name>
    <dbReference type="NCBI Taxonomy" id="1564487"/>
    <lineage>
        <taxon>Bacteria</taxon>
        <taxon>Bacillati</taxon>
        <taxon>Bacillota</taxon>
        <taxon>Clostridia</taxon>
        <taxon>Lachnospirales</taxon>
        <taxon>Lachnospiraceae</taxon>
        <taxon>Herbinix</taxon>
    </lineage>
</organism>
<dbReference type="Proteomes" id="UP000236497">
    <property type="component" value="Unassembled WGS sequence"/>
</dbReference>
<evidence type="ECO:0000313" key="5">
    <source>
        <dbReference type="EMBL" id="CRZ33803.1"/>
    </source>
</evidence>
<dbReference type="AlphaFoldDB" id="A0A0H5SU08"/>
<evidence type="ECO:0000256" key="1">
    <source>
        <dbReference type="ARBA" id="ARBA00024353"/>
    </source>
</evidence>